<evidence type="ECO:0000313" key="2">
    <source>
        <dbReference type="EMBL" id="WHA40148.1"/>
    </source>
</evidence>
<evidence type="ECO:0000313" key="3">
    <source>
        <dbReference type="Proteomes" id="UP000298664"/>
    </source>
</evidence>
<protein>
    <submittedName>
        <fullName evidence="2">Uncharacterized protein</fullName>
    </submittedName>
</protein>
<sequence>MGIKVLAGDWEPGTVCVFEAAIFGKPDRIRMARVFGPAYPANEVVSIDIVTEQNSTSILKKAGWGFVGSVALGPLGLLAGVLGGGNRHEKIVAIEFTDGKRALLQCDTKSYGEMMRLTFRKKSVPPRPDASHALPSGFRKSVEFSPDPRIETAPAKAIPEFMNGVTVSFGPKSAK</sequence>
<name>A0AAF0H5Z6_9HYPH</name>
<dbReference type="AlphaFoldDB" id="A0AAF0H5Z6"/>
<proteinExistence type="predicted"/>
<dbReference type="Proteomes" id="UP000298664">
    <property type="component" value="Chromosome Circular"/>
</dbReference>
<accession>A0AAF0H5Z6</accession>
<dbReference type="EMBL" id="CP124733">
    <property type="protein sequence ID" value="WHA40148.1"/>
    <property type="molecule type" value="Genomic_DNA"/>
</dbReference>
<gene>
    <name evidence="2" type="ORF">CFBP5477_009900</name>
</gene>
<evidence type="ECO:0000256" key="1">
    <source>
        <dbReference type="SAM" id="MobiDB-lite"/>
    </source>
</evidence>
<organism evidence="2 3">
    <name type="scientific">Agrobacterium larrymoorei</name>
    <dbReference type="NCBI Taxonomy" id="160699"/>
    <lineage>
        <taxon>Bacteria</taxon>
        <taxon>Pseudomonadati</taxon>
        <taxon>Pseudomonadota</taxon>
        <taxon>Alphaproteobacteria</taxon>
        <taxon>Hyphomicrobiales</taxon>
        <taxon>Rhizobiaceae</taxon>
        <taxon>Rhizobium/Agrobacterium group</taxon>
        <taxon>Agrobacterium</taxon>
    </lineage>
</organism>
<dbReference type="RefSeq" id="WP_137394596.1">
    <property type="nucleotide sequence ID" value="NZ_CP124733.1"/>
</dbReference>
<feature type="region of interest" description="Disordered" evidence="1">
    <location>
        <begin position="122"/>
        <end position="146"/>
    </location>
</feature>
<reference evidence="2" key="1">
    <citation type="submission" date="2023-05" db="EMBL/GenBank/DDBJ databases">
        <title>Complete genome sequence of Agrobacterium larrymoorei CFBP5477.</title>
        <authorList>
            <person name="Yen H.-C."/>
            <person name="Chou L."/>
            <person name="Lin Y.-C."/>
            <person name="Lai E.-M."/>
            <person name="Kuo C.-H."/>
        </authorList>
    </citation>
    <scope>NUCLEOTIDE SEQUENCE</scope>
    <source>
        <strain evidence="2">CFBP5477</strain>
    </source>
</reference>